<keyword evidence="3" id="KW-1185">Reference proteome</keyword>
<evidence type="ECO:0000256" key="1">
    <source>
        <dbReference type="SAM" id="SignalP"/>
    </source>
</evidence>
<comment type="caution">
    <text evidence="2">The sequence shown here is derived from an EMBL/GenBank/DDBJ whole genome shotgun (WGS) entry which is preliminary data.</text>
</comment>
<dbReference type="EMBL" id="JBJQND010000006">
    <property type="protein sequence ID" value="KAL3874339.1"/>
    <property type="molecule type" value="Genomic_DNA"/>
</dbReference>
<reference evidence="2 3" key="1">
    <citation type="submission" date="2024-11" db="EMBL/GenBank/DDBJ databases">
        <title>Chromosome-level genome assembly of the freshwater bivalve Anodonta woodiana.</title>
        <authorList>
            <person name="Chen X."/>
        </authorList>
    </citation>
    <scope>NUCLEOTIDE SEQUENCE [LARGE SCALE GENOMIC DNA]</scope>
    <source>
        <strain evidence="2">MN2024</strain>
        <tissue evidence="2">Gills</tissue>
    </source>
</reference>
<accession>A0ABD3WK30</accession>
<proteinExistence type="predicted"/>
<evidence type="ECO:0000313" key="2">
    <source>
        <dbReference type="EMBL" id="KAL3874339.1"/>
    </source>
</evidence>
<feature type="signal peptide" evidence="1">
    <location>
        <begin position="1"/>
        <end position="26"/>
    </location>
</feature>
<keyword evidence="1" id="KW-0732">Signal</keyword>
<evidence type="ECO:0000313" key="3">
    <source>
        <dbReference type="Proteomes" id="UP001634394"/>
    </source>
</evidence>
<dbReference type="AlphaFoldDB" id="A0ABD3WK30"/>
<gene>
    <name evidence="2" type="ORF">ACJMK2_037368</name>
</gene>
<name>A0ABD3WK30_SINWO</name>
<sequence length="212" mass="23826">MSMGPKLIYILLLADFHLHCLGTGTGEQDDDIVPDQSYNRGDLRGAERASSDIYLTYCNSTNASIRRNGPIISLCDAELLVKGNRPHMWSLQKYQNIATLAREYQLRSRSSKSFMPSMFAETKRQAVVEREQSSECHLFSLYPRLGEDYGNCANEFEAEIEGVCIGGCGPIVRHRILTSGDPICKEERKLVDCQMKSGEMKITMIKSCRCIA</sequence>
<dbReference type="Proteomes" id="UP001634394">
    <property type="component" value="Unassembled WGS sequence"/>
</dbReference>
<protein>
    <submittedName>
        <fullName evidence="2">Uncharacterized protein</fullName>
    </submittedName>
</protein>
<organism evidence="2 3">
    <name type="scientific">Sinanodonta woodiana</name>
    <name type="common">Chinese pond mussel</name>
    <name type="synonym">Anodonta woodiana</name>
    <dbReference type="NCBI Taxonomy" id="1069815"/>
    <lineage>
        <taxon>Eukaryota</taxon>
        <taxon>Metazoa</taxon>
        <taxon>Spiralia</taxon>
        <taxon>Lophotrochozoa</taxon>
        <taxon>Mollusca</taxon>
        <taxon>Bivalvia</taxon>
        <taxon>Autobranchia</taxon>
        <taxon>Heteroconchia</taxon>
        <taxon>Palaeoheterodonta</taxon>
        <taxon>Unionida</taxon>
        <taxon>Unionoidea</taxon>
        <taxon>Unionidae</taxon>
        <taxon>Unioninae</taxon>
        <taxon>Sinanodonta</taxon>
    </lineage>
</organism>
<feature type="chain" id="PRO_5044865009" evidence="1">
    <location>
        <begin position="27"/>
        <end position="212"/>
    </location>
</feature>